<dbReference type="GO" id="GO:0016020">
    <property type="term" value="C:membrane"/>
    <property type="evidence" value="ECO:0007669"/>
    <property type="project" value="UniProtKB-SubCell"/>
</dbReference>
<evidence type="ECO:0000256" key="1">
    <source>
        <dbReference type="ARBA" id="ARBA00004370"/>
    </source>
</evidence>
<dbReference type="PRINTS" id="PR00385">
    <property type="entry name" value="P450"/>
</dbReference>
<evidence type="ECO:0000256" key="5">
    <source>
        <dbReference type="ARBA" id="ARBA00022723"/>
    </source>
</evidence>
<dbReference type="AlphaFoldDB" id="A0A9R0I7P6"/>
<dbReference type="Proteomes" id="UP000813463">
    <property type="component" value="Chromosome 3"/>
</dbReference>
<dbReference type="Gene3D" id="1.10.630.10">
    <property type="entry name" value="Cytochrome P450"/>
    <property type="match status" value="1"/>
</dbReference>
<keyword evidence="8 11" id="KW-0408">Iron</keyword>
<keyword evidence="10 13" id="KW-0472">Membrane</keyword>
<comment type="subcellular location">
    <subcellularLocation>
        <location evidence="1">Membrane</location>
    </subcellularLocation>
</comment>
<dbReference type="GO" id="GO:0005506">
    <property type="term" value="F:iron ion binding"/>
    <property type="evidence" value="ECO:0007669"/>
    <property type="project" value="InterPro"/>
</dbReference>
<evidence type="ECO:0000256" key="12">
    <source>
        <dbReference type="RuleBase" id="RU000461"/>
    </source>
</evidence>
<dbReference type="PROSITE" id="PS00086">
    <property type="entry name" value="CYTOCHROME_P450"/>
    <property type="match status" value="1"/>
</dbReference>
<feature type="binding site" description="axial binding residue" evidence="11">
    <location>
        <position position="474"/>
    </location>
    <ligand>
        <name>heme</name>
        <dbReference type="ChEBI" id="CHEBI:30413"/>
    </ligand>
    <ligandPart>
        <name>Fe</name>
        <dbReference type="ChEBI" id="CHEBI:18248"/>
    </ligandPart>
</feature>
<comment type="cofactor">
    <cofactor evidence="11">
        <name>heme</name>
        <dbReference type="ChEBI" id="CHEBI:30413"/>
    </cofactor>
</comment>
<dbReference type="SUPFAM" id="SSF48264">
    <property type="entry name" value="Cytochrome P450"/>
    <property type="match status" value="1"/>
</dbReference>
<evidence type="ECO:0000256" key="9">
    <source>
        <dbReference type="ARBA" id="ARBA00023033"/>
    </source>
</evidence>
<dbReference type="GO" id="GO:0016705">
    <property type="term" value="F:oxidoreductase activity, acting on paired donors, with incorporation or reduction of molecular oxygen"/>
    <property type="evidence" value="ECO:0007669"/>
    <property type="project" value="InterPro"/>
</dbReference>
<dbReference type="GO" id="GO:0020037">
    <property type="term" value="F:heme binding"/>
    <property type="evidence" value="ECO:0007669"/>
    <property type="project" value="InterPro"/>
</dbReference>
<protein>
    <submittedName>
        <fullName evidence="15">Cytokinin hydroxylase</fullName>
    </submittedName>
</protein>
<dbReference type="PANTHER" id="PTHR24282">
    <property type="entry name" value="CYTOCHROME P450 FAMILY MEMBER"/>
    <property type="match status" value="1"/>
</dbReference>
<keyword evidence="3 11" id="KW-0349">Heme</keyword>
<dbReference type="Pfam" id="PF00067">
    <property type="entry name" value="p450"/>
    <property type="match status" value="1"/>
</dbReference>
<proteinExistence type="inferred from homology"/>
<reference evidence="15" key="2">
    <citation type="submission" date="2025-08" db="UniProtKB">
        <authorList>
            <consortium name="RefSeq"/>
        </authorList>
    </citation>
    <scope>IDENTIFICATION</scope>
    <source>
        <tissue evidence="15">Leaf</tissue>
    </source>
</reference>
<evidence type="ECO:0000256" key="8">
    <source>
        <dbReference type="ARBA" id="ARBA00023004"/>
    </source>
</evidence>
<dbReference type="GO" id="GO:0004497">
    <property type="term" value="F:monooxygenase activity"/>
    <property type="evidence" value="ECO:0000318"/>
    <property type="project" value="GO_Central"/>
</dbReference>
<keyword evidence="7 12" id="KW-0560">Oxidoreductase</keyword>
<evidence type="ECO:0000313" key="14">
    <source>
        <dbReference type="Proteomes" id="UP000813463"/>
    </source>
</evidence>
<keyword evidence="4 13" id="KW-0812">Transmembrane</keyword>
<dbReference type="InterPro" id="IPR036396">
    <property type="entry name" value="Cyt_P450_sf"/>
</dbReference>
<dbReference type="InterPro" id="IPR017972">
    <property type="entry name" value="Cyt_P450_CS"/>
</dbReference>
<dbReference type="PANTHER" id="PTHR24282:SF15">
    <property type="entry name" value="CYTOCHROME P450, FAMILY 715, SUBFAMILY A, POLYPEPTIDE 1"/>
    <property type="match status" value="1"/>
</dbReference>
<evidence type="ECO:0000256" key="11">
    <source>
        <dbReference type="PIRSR" id="PIRSR602401-1"/>
    </source>
</evidence>
<keyword evidence="6 13" id="KW-1133">Transmembrane helix</keyword>
<evidence type="ECO:0000256" key="3">
    <source>
        <dbReference type="ARBA" id="ARBA00022617"/>
    </source>
</evidence>
<organism evidence="14 15">
    <name type="scientific">Spinacia oleracea</name>
    <name type="common">Spinach</name>
    <dbReference type="NCBI Taxonomy" id="3562"/>
    <lineage>
        <taxon>Eukaryota</taxon>
        <taxon>Viridiplantae</taxon>
        <taxon>Streptophyta</taxon>
        <taxon>Embryophyta</taxon>
        <taxon>Tracheophyta</taxon>
        <taxon>Spermatophyta</taxon>
        <taxon>Magnoliopsida</taxon>
        <taxon>eudicotyledons</taxon>
        <taxon>Gunneridae</taxon>
        <taxon>Pentapetalae</taxon>
        <taxon>Caryophyllales</taxon>
        <taxon>Chenopodiaceae</taxon>
        <taxon>Chenopodioideae</taxon>
        <taxon>Anserineae</taxon>
        <taxon>Spinacia</taxon>
    </lineage>
</organism>
<evidence type="ECO:0000256" key="7">
    <source>
        <dbReference type="ARBA" id="ARBA00023002"/>
    </source>
</evidence>
<dbReference type="PRINTS" id="PR00463">
    <property type="entry name" value="EP450I"/>
</dbReference>
<dbReference type="InterPro" id="IPR050665">
    <property type="entry name" value="Cytochrome_P450_Monooxygen"/>
</dbReference>
<accession>A0A9R0I7P6</accession>
<feature type="transmembrane region" description="Helical" evidence="13">
    <location>
        <begin position="6"/>
        <end position="27"/>
    </location>
</feature>
<evidence type="ECO:0000256" key="4">
    <source>
        <dbReference type="ARBA" id="ARBA00022692"/>
    </source>
</evidence>
<comment type="similarity">
    <text evidence="2 12">Belongs to the cytochrome P450 family.</text>
</comment>
<dbReference type="InterPro" id="IPR002401">
    <property type="entry name" value="Cyt_P450_E_grp-I"/>
</dbReference>
<dbReference type="InterPro" id="IPR001128">
    <property type="entry name" value="Cyt_P450"/>
</dbReference>
<sequence length="526" mass="59788">MSLVHFVYGFIFISLFLLWKLINACYISPVRTLQKLRSNGLGGPTPKFPLGNLSDMKQMLIKAKSLSSSLSLSSSSSESISHDIHSSSLPYFAQWKKLHGKVYVYWMGVEPFLYIADPEFLKQMSGSVLAKNWGKPNVFRNDRIPMFGDYGLNMIEGNTWARHRHIINPAFSSTNLKVMANSMVESTTKMITQWTTLLTNSSKLELDMEKEVTTLAGEIIAKTNFGINSELGNVLLEKLRSMQISLFKHTRYVGVPYGHLLTMGQTLEARKLGQEIDEILLSIINSRRKVIGVEPQHDLLGLLLEGEEDNRVDGQFVKKLTTRELVDECKTFFFGGHETVALSMTWTLMLLAMYPKWQDELRKEIEEVIGEKDEIDFTMLAGLKKMGWVFNEVLRLYPSSPNAQRQARSDIQVGNVVIPNGTNIWIDVVGMHHDRTLWGDDVNEFKPERFDGDLYGGCKHKMGYMPFGFGGRMCIGKNYALMEYKIVMSLILRRFSFTVAPSYHHSPTYFFSFRPGSGVPLIVKPL</sequence>
<evidence type="ECO:0000256" key="10">
    <source>
        <dbReference type="ARBA" id="ARBA00023136"/>
    </source>
</evidence>
<evidence type="ECO:0000256" key="6">
    <source>
        <dbReference type="ARBA" id="ARBA00022989"/>
    </source>
</evidence>
<dbReference type="KEGG" id="soe:110784080"/>
<evidence type="ECO:0000256" key="13">
    <source>
        <dbReference type="SAM" id="Phobius"/>
    </source>
</evidence>
<evidence type="ECO:0000256" key="2">
    <source>
        <dbReference type="ARBA" id="ARBA00010617"/>
    </source>
</evidence>
<keyword evidence="5 11" id="KW-0479">Metal-binding</keyword>
<dbReference type="GeneID" id="110784080"/>
<name>A0A9R0I7P6_SPIOL</name>
<evidence type="ECO:0000313" key="15">
    <source>
        <dbReference type="RefSeq" id="XP_021844171.2"/>
    </source>
</evidence>
<gene>
    <name evidence="15" type="primary">LOC110784080</name>
</gene>
<keyword evidence="14" id="KW-1185">Reference proteome</keyword>
<dbReference type="RefSeq" id="XP_021844171.2">
    <property type="nucleotide sequence ID" value="XM_021988479.2"/>
</dbReference>
<keyword evidence="9 12" id="KW-0503">Monooxygenase</keyword>
<reference evidence="14" key="1">
    <citation type="journal article" date="2021" name="Nat. Commun.">
        <title>Genomic analyses provide insights into spinach domestication and the genetic basis of agronomic traits.</title>
        <authorList>
            <person name="Cai X."/>
            <person name="Sun X."/>
            <person name="Xu C."/>
            <person name="Sun H."/>
            <person name="Wang X."/>
            <person name="Ge C."/>
            <person name="Zhang Z."/>
            <person name="Wang Q."/>
            <person name="Fei Z."/>
            <person name="Jiao C."/>
            <person name="Wang Q."/>
        </authorList>
    </citation>
    <scope>NUCLEOTIDE SEQUENCE [LARGE SCALE GENOMIC DNA]</scope>
    <source>
        <strain evidence="14">cv. Varoflay</strain>
    </source>
</reference>